<dbReference type="CDD" id="cd01120">
    <property type="entry name" value="RecA-like_superfamily"/>
    <property type="match status" value="1"/>
</dbReference>
<dbReference type="PANTHER" id="PTHR30121">
    <property type="entry name" value="UNCHARACTERIZED PROTEIN YJGR-RELATED"/>
    <property type="match status" value="1"/>
</dbReference>
<keyword evidence="2" id="KW-0238">DNA-binding</keyword>
<dbReference type="RefSeq" id="WP_160874807.1">
    <property type="nucleotide sequence ID" value="NZ_WUEK01000001.1"/>
</dbReference>
<keyword evidence="3" id="KW-1185">Reference proteome</keyword>
<accession>A0A6L7EW74</accession>
<proteinExistence type="predicted"/>
<dbReference type="PANTHER" id="PTHR30121:SF6">
    <property type="entry name" value="SLR6007 PROTEIN"/>
    <property type="match status" value="1"/>
</dbReference>
<dbReference type="Proteomes" id="UP000473325">
    <property type="component" value="Unassembled WGS sequence"/>
</dbReference>
<organism evidence="2 3">
    <name type="scientific">Nocardioides flavescens</name>
    <dbReference type="NCBI Taxonomy" id="2691959"/>
    <lineage>
        <taxon>Bacteria</taxon>
        <taxon>Bacillati</taxon>
        <taxon>Actinomycetota</taxon>
        <taxon>Actinomycetes</taxon>
        <taxon>Propionibacteriales</taxon>
        <taxon>Nocardioidaceae</taxon>
        <taxon>Nocardioides</taxon>
    </lineage>
</organism>
<dbReference type="InterPro" id="IPR027417">
    <property type="entry name" value="P-loop_NTPase"/>
</dbReference>
<gene>
    <name evidence="2" type="ORF">GRQ65_02590</name>
</gene>
<dbReference type="SUPFAM" id="SSF52540">
    <property type="entry name" value="P-loop containing nucleoside triphosphate hydrolases"/>
    <property type="match status" value="1"/>
</dbReference>
<dbReference type="Gene3D" id="3.40.50.300">
    <property type="entry name" value="P-loop containing nucleotide triphosphate hydrolases"/>
    <property type="match status" value="2"/>
</dbReference>
<feature type="compositionally biased region" description="Basic and acidic residues" evidence="1">
    <location>
        <begin position="702"/>
        <end position="711"/>
    </location>
</feature>
<sequence>MLLRLAADRAAPPLVFETRAEAGQLVQHFVGTPAEHVTWVQRTLRDLLPGLEVDGLSTAQAGASRAPAQRSVRLRIRPRALGLATDRPEVTSLALLSALDARLEVGERLVVQVVLGRRALPKHLPKDIPDPTQPTWQVVLQGEVNAGKPVRSQIDARVGQHGFETTIRIGVSATTPERRQRLVSGVLGALSTAVDRGTYIDLTFEPVARLNDPRMPPWWTWLPMRVGATELTGILGWPLGERDLPGVAPLHPKPLPIPTGVSRTERLFAVPGRGDGGAPVGIAARDITAHFLATGPTGVGKSTVLLSLVAADAAAGRAVLVIDPKWQLIRDIVERAIPEDRIDDVVILDPADAAATGQVVGFNPLVIGDRDPDVVVDGLVAVLAAVFHDGWGPRTEDIIHSALLTLARVGQGRVEDGGAPFTLLDLPRLLTDDRFRASVIGEVLDDPGLGSFWASYLAMSPAAQAQAIAAPLNKLRQYLLRPSLRAILGQAQPTFRLRDVFTSNKIVLVPLNEALIGPKTAQLLGSLVVAETWSATMERAREDDPSARPATVVIDEVQQYLHLPVSIDDALSRSRSYGVGWHIAHQHRAQLPPSTRAAADSNAKSKIVFQPLDPDDANAIARRAPDLDALDFMSLGRYQAYANLTVDGTPAGWALVRTLPPPAPTGLGSRVREHSRTNYANPVTSPPKRPGLQTADAPSGSARDRGEDAPLGRKRRQR</sequence>
<protein>
    <submittedName>
        <fullName evidence="2">Type IV secretion system DNA-binding domain-containing protein</fullName>
    </submittedName>
</protein>
<dbReference type="AlphaFoldDB" id="A0A6L7EW74"/>
<evidence type="ECO:0000313" key="3">
    <source>
        <dbReference type="Proteomes" id="UP000473325"/>
    </source>
</evidence>
<feature type="region of interest" description="Disordered" evidence="1">
    <location>
        <begin position="663"/>
        <end position="718"/>
    </location>
</feature>
<dbReference type="InterPro" id="IPR051162">
    <property type="entry name" value="T4SS_component"/>
</dbReference>
<comment type="caution">
    <text evidence="2">The sequence shown here is derived from an EMBL/GenBank/DDBJ whole genome shotgun (WGS) entry which is preliminary data.</text>
</comment>
<name>A0A6L7EW74_9ACTN</name>
<evidence type="ECO:0000256" key="1">
    <source>
        <dbReference type="SAM" id="MobiDB-lite"/>
    </source>
</evidence>
<reference evidence="2 3" key="1">
    <citation type="submission" date="2019-12" db="EMBL/GenBank/DDBJ databases">
        <authorList>
            <person name="Kun Z."/>
        </authorList>
    </citation>
    <scope>NUCLEOTIDE SEQUENCE [LARGE SCALE GENOMIC DNA]</scope>
    <source>
        <strain evidence="2 3">YIM 123512</strain>
    </source>
</reference>
<dbReference type="EMBL" id="WUEK01000001">
    <property type="protein sequence ID" value="MXG88435.1"/>
    <property type="molecule type" value="Genomic_DNA"/>
</dbReference>
<dbReference type="GO" id="GO:0003677">
    <property type="term" value="F:DNA binding"/>
    <property type="evidence" value="ECO:0007669"/>
    <property type="project" value="UniProtKB-KW"/>
</dbReference>
<evidence type="ECO:0000313" key="2">
    <source>
        <dbReference type="EMBL" id="MXG88435.1"/>
    </source>
</evidence>